<dbReference type="KEGG" id="rbd:ALSL_0606"/>
<name>A0A2Z6E3C2_9GAMM</name>
<keyword evidence="1" id="KW-0808">Transferase</keyword>
<reference evidence="4" key="1">
    <citation type="submission" date="2018-04" db="EMBL/GenBank/DDBJ databases">
        <authorList>
            <person name="Watanabe M."/>
            <person name="Kojima H."/>
        </authorList>
    </citation>
    <scope>NUCLEOTIDE SEQUENCE [LARGE SCALE GENOMIC DNA]</scope>
    <source>
        <strain evidence="4">Dysh456</strain>
    </source>
</reference>
<dbReference type="GO" id="GO:0008476">
    <property type="term" value="F:protein-tyrosine sulfotransferase activity"/>
    <property type="evidence" value="ECO:0007669"/>
    <property type="project" value="InterPro"/>
</dbReference>
<evidence type="ECO:0000313" key="3">
    <source>
        <dbReference type="EMBL" id="BBD79274.1"/>
    </source>
</evidence>
<dbReference type="PANTHER" id="PTHR12788:SF10">
    <property type="entry name" value="PROTEIN-TYROSINE SULFOTRANSFERASE"/>
    <property type="match status" value="1"/>
</dbReference>
<keyword evidence="2" id="KW-0802">TPR repeat</keyword>
<dbReference type="InterPro" id="IPR027417">
    <property type="entry name" value="P-loop_NTPase"/>
</dbReference>
<dbReference type="Pfam" id="PF13432">
    <property type="entry name" value="TPR_16"/>
    <property type="match status" value="1"/>
</dbReference>
<protein>
    <submittedName>
        <fullName evidence="3">TPR domain protein</fullName>
    </submittedName>
</protein>
<dbReference type="Gene3D" id="3.40.50.300">
    <property type="entry name" value="P-loop containing nucleotide triphosphate hydrolases"/>
    <property type="match status" value="1"/>
</dbReference>
<dbReference type="Gene3D" id="1.25.40.10">
    <property type="entry name" value="Tetratricopeptide repeat domain"/>
    <property type="match status" value="1"/>
</dbReference>
<dbReference type="InterPro" id="IPR011990">
    <property type="entry name" value="TPR-like_helical_dom_sf"/>
</dbReference>
<accession>A0A2Z6E3C2</accession>
<dbReference type="InterPro" id="IPR026634">
    <property type="entry name" value="TPST-like"/>
</dbReference>
<dbReference type="Proteomes" id="UP000270530">
    <property type="component" value="Chromosome"/>
</dbReference>
<organism evidence="3 4">
    <name type="scientific">Aerosticca soli</name>
    <dbReference type="NCBI Taxonomy" id="2010829"/>
    <lineage>
        <taxon>Bacteria</taxon>
        <taxon>Pseudomonadati</taxon>
        <taxon>Pseudomonadota</taxon>
        <taxon>Gammaproteobacteria</taxon>
        <taxon>Lysobacterales</taxon>
        <taxon>Rhodanobacteraceae</taxon>
        <taxon>Aerosticca</taxon>
    </lineage>
</organism>
<dbReference type="SMART" id="SM00028">
    <property type="entry name" value="TPR"/>
    <property type="match status" value="4"/>
</dbReference>
<dbReference type="Pfam" id="PF14559">
    <property type="entry name" value="TPR_19"/>
    <property type="match status" value="1"/>
</dbReference>
<evidence type="ECO:0000256" key="2">
    <source>
        <dbReference type="PROSITE-ProRule" id="PRU00339"/>
    </source>
</evidence>
<dbReference type="AlphaFoldDB" id="A0A2Z6E3C2"/>
<reference evidence="4" key="2">
    <citation type="submission" date="2018-06" db="EMBL/GenBank/DDBJ databases">
        <title>Genome sequence of Rhodanobacteraceae bacterium strain Dysh456.</title>
        <authorList>
            <person name="Fukui M."/>
        </authorList>
    </citation>
    <scope>NUCLEOTIDE SEQUENCE [LARGE SCALE GENOMIC DNA]</scope>
    <source>
        <strain evidence="4">Dysh456</strain>
    </source>
</reference>
<dbReference type="InterPro" id="IPR019734">
    <property type="entry name" value="TPR_rpt"/>
</dbReference>
<feature type="repeat" description="TPR" evidence="2">
    <location>
        <begin position="83"/>
        <end position="116"/>
    </location>
</feature>
<dbReference type="PROSITE" id="PS50005">
    <property type="entry name" value="TPR"/>
    <property type="match status" value="2"/>
</dbReference>
<dbReference type="SUPFAM" id="SSF48452">
    <property type="entry name" value="TPR-like"/>
    <property type="match status" value="1"/>
</dbReference>
<dbReference type="SUPFAM" id="SSF52540">
    <property type="entry name" value="P-loop containing nucleoside triphosphate hydrolases"/>
    <property type="match status" value="1"/>
</dbReference>
<keyword evidence="4" id="KW-1185">Reference proteome</keyword>
<gene>
    <name evidence="3" type="ORF">ALSL_0606</name>
</gene>
<dbReference type="Pfam" id="PF13469">
    <property type="entry name" value="Sulfotransfer_3"/>
    <property type="match status" value="1"/>
</dbReference>
<feature type="repeat" description="TPR" evidence="2">
    <location>
        <begin position="117"/>
        <end position="150"/>
    </location>
</feature>
<dbReference type="PANTHER" id="PTHR12788">
    <property type="entry name" value="PROTEIN-TYROSINE SULFOTRANSFERASE 2"/>
    <property type="match status" value="1"/>
</dbReference>
<sequence>MATQGVRLDGLDATGVARLQAAAGAIRDGDERAARQSLAAVLDRAPEHPEAWRLYGLLHMRLLQPEAARQCYERTLAQWPDYALAHSDLGSAWQALGQTEAARASWRRACELAPHLPPPWFNLGRNLQQLGATASAVEALSRATELAPQMLPAQVLLGDALAHLGRIDEARSRYRRALDLAATCGDAWRGLANLRTRPFDEGDRQLLQALLARRDLSAGDRIALGFALGKACEDLDDYPAAFAAFAAANAEQRRLAPWHATAFHALVESVRVASTALPAPAVSTLGREVVFIVGLPRSGSSLVEHILAAHPHVEGASELPDLPATLAEESRRRGRPFPHWLGEASATDWQRLGERYLERTGHWRRQRPIHTDKLPENWLYAGLLRTMLPAARIVDVRRDRLEAGWSCYRQPFQRTPHFACTLTDIAAYIRDCERTLDAWRMAEPTRIRSQSYEALLEDPQGQIRALLDFCGLPFDPACLDFHRAERSVRTASAAQVREPLRRDTARAARYGARLDPLRLGLGLPPFTEG</sequence>
<dbReference type="EMBL" id="AP018560">
    <property type="protein sequence ID" value="BBD79274.1"/>
    <property type="molecule type" value="Genomic_DNA"/>
</dbReference>
<proteinExistence type="predicted"/>
<evidence type="ECO:0000313" key="4">
    <source>
        <dbReference type="Proteomes" id="UP000270530"/>
    </source>
</evidence>
<evidence type="ECO:0000256" key="1">
    <source>
        <dbReference type="ARBA" id="ARBA00022679"/>
    </source>
</evidence>